<name>A0A1Z4LHL7_9CYAN</name>
<sequence>MNSSPLKFLGIEVDALNITQLNNLIAKSIQMKRKWIIANHNLNSLHIYHHDPKMRAFYAKADYTHIDGMPLVFIGKLRGYSVEREHRVTYADWVYPLMEEAASKGWRIFYLGSKVGVADKAADILRLKFPGLKIACAHGYIDVRQDSQDNQNTIAAINAFQPHIVMVGMSMPRQEHWILDNLEQLQSNVILPSGACMDYVAGVVPTPPRWMGKMGLEWSYRLFSEPRRLWKRYLIQPWFVSKLLIQEMWAIKNQPQFSFVNKTRVSTGTRRTLSLEEKSRLKRSRK</sequence>
<dbReference type="PANTHER" id="PTHR34136">
    <property type="match status" value="1"/>
</dbReference>
<evidence type="ECO:0000313" key="4">
    <source>
        <dbReference type="Proteomes" id="UP000218418"/>
    </source>
</evidence>
<evidence type="ECO:0000256" key="2">
    <source>
        <dbReference type="ARBA" id="ARBA00022679"/>
    </source>
</evidence>
<accession>A0A1Z4LHL7</accession>
<dbReference type="NCBIfam" id="TIGR00696">
    <property type="entry name" value="wecG_tagA_cpsF"/>
    <property type="match status" value="1"/>
</dbReference>
<dbReference type="OrthoDB" id="9771846at2"/>
<dbReference type="InterPro" id="IPR004629">
    <property type="entry name" value="WecG_TagA_CpsF"/>
</dbReference>
<protein>
    <submittedName>
        <fullName evidence="3">WecB/TagA/CpsF family glycosyl transferase</fullName>
    </submittedName>
</protein>
<dbReference type="EMBL" id="AP018227">
    <property type="protein sequence ID" value="BAY80669.1"/>
    <property type="molecule type" value="Genomic_DNA"/>
</dbReference>
<dbReference type="Proteomes" id="UP000218418">
    <property type="component" value="Chromosome"/>
</dbReference>
<dbReference type="GO" id="GO:0016758">
    <property type="term" value="F:hexosyltransferase activity"/>
    <property type="evidence" value="ECO:0007669"/>
    <property type="project" value="TreeGrafter"/>
</dbReference>
<organism evidence="3 4">
    <name type="scientific">Calothrix parasitica NIES-267</name>
    <dbReference type="NCBI Taxonomy" id="1973488"/>
    <lineage>
        <taxon>Bacteria</taxon>
        <taxon>Bacillati</taxon>
        <taxon>Cyanobacteriota</taxon>
        <taxon>Cyanophyceae</taxon>
        <taxon>Nostocales</taxon>
        <taxon>Calotrichaceae</taxon>
        <taxon>Calothrix</taxon>
    </lineage>
</organism>
<keyword evidence="1" id="KW-0328">Glycosyltransferase</keyword>
<keyword evidence="4" id="KW-1185">Reference proteome</keyword>
<reference evidence="3 4" key="1">
    <citation type="submission" date="2017-06" db="EMBL/GenBank/DDBJ databases">
        <title>Genome sequencing of cyanobaciteial culture collection at National Institute for Environmental Studies (NIES).</title>
        <authorList>
            <person name="Hirose Y."/>
            <person name="Shimura Y."/>
            <person name="Fujisawa T."/>
            <person name="Nakamura Y."/>
            <person name="Kawachi M."/>
        </authorList>
    </citation>
    <scope>NUCLEOTIDE SEQUENCE [LARGE SCALE GENOMIC DNA]</scope>
    <source>
        <strain evidence="3 4">NIES-267</strain>
    </source>
</reference>
<keyword evidence="2 3" id="KW-0808">Transferase</keyword>
<dbReference type="AlphaFoldDB" id="A0A1Z4LHL7"/>
<evidence type="ECO:0000256" key="1">
    <source>
        <dbReference type="ARBA" id="ARBA00022676"/>
    </source>
</evidence>
<dbReference type="Pfam" id="PF03808">
    <property type="entry name" value="Glyco_tran_WecG"/>
    <property type="match status" value="1"/>
</dbReference>
<dbReference type="CDD" id="cd06533">
    <property type="entry name" value="Glyco_transf_WecG_TagA"/>
    <property type="match status" value="1"/>
</dbReference>
<gene>
    <name evidence="3" type="ORF">NIES267_01260</name>
</gene>
<evidence type="ECO:0000313" key="3">
    <source>
        <dbReference type="EMBL" id="BAY80669.1"/>
    </source>
</evidence>
<proteinExistence type="predicted"/>
<dbReference type="PANTHER" id="PTHR34136:SF1">
    <property type="entry name" value="UDP-N-ACETYL-D-MANNOSAMINURONIC ACID TRANSFERASE"/>
    <property type="match status" value="1"/>
</dbReference>